<keyword evidence="1 3" id="KW-0378">Hydrolase</keyword>
<feature type="domain" description="AB hydrolase-1" evidence="2">
    <location>
        <begin position="20"/>
        <end position="245"/>
    </location>
</feature>
<reference evidence="3 4" key="1">
    <citation type="journal article" date="2019" name="Nat. Microbiol.">
        <title>Mediterranean grassland soil C-N compound turnover is dependent on rainfall and depth, and is mediated by genomically divergent microorganisms.</title>
        <authorList>
            <person name="Diamond S."/>
            <person name="Andeer P.F."/>
            <person name="Li Z."/>
            <person name="Crits-Christoph A."/>
            <person name="Burstein D."/>
            <person name="Anantharaman K."/>
            <person name="Lane K.R."/>
            <person name="Thomas B.C."/>
            <person name="Pan C."/>
            <person name="Northen T.R."/>
            <person name="Banfield J.F."/>
        </authorList>
    </citation>
    <scope>NUCLEOTIDE SEQUENCE [LARGE SCALE GENOMIC DNA]</scope>
    <source>
        <strain evidence="3">NP_2</strain>
    </source>
</reference>
<dbReference type="PRINTS" id="PR00111">
    <property type="entry name" value="ABHYDROLASE"/>
</dbReference>
<dbReference type="Pfam" id="PF00561">
    <property type="entry name" value="Abhydrolase_1"/>
    <property type="match status" value="1"/>
</dbReference>
<dbReference type="PANTHER" id="PTHR43798">
    <property type="entry name" value="MONOACYLGLYCEROL LIPASE"/>
    <property type="match status" value="1"/>
</dbReference>
<dbReference type="SUPFAM" id="SSF53474">
    <property type="entry name" value="alpha/beta-Hydrolases"/>
    <property type="match status" value="1"/>
</dbReference>
<dbReference type="Proteomes" id="UP000318661">
    <property type="component" value="Unassembled WGS sequence"/>
</dbReference>
<comment type="caution">
    <text evidence="3">The sequence shown here is derived from an EMBL/GenBank/DDBJ whole genome shotgun (WGS) entry which is preliminary data.</text>
</comment>
<dbReference type="GO" id="GO:0016787">
    <property type="term" value="F:hydrolase activity"/>
    <property type="evidence" value="ECO:0007669"/>
    <property type="project" value="UniProtKB-KW"/>
</dbReference>
<protein>
    <submittedName>
        <fullName evidence="3">Alpha/beta fold hydrolase</fullName>
    </submittedName>
</protein>
<accession>A0A537LFU0</accession>
<dbReference type="InterPro" id="IPR029058">
    <property type="entry name" value="AB_hydrolase_fold"/>
</dbReference>
<evidence type="ECO:0000313" key="4">
    <source>
        <dbReference type="Proteomes" id="UP000318661"/>
    </source>
</evidence>
<name>A0A537LFU0_9BACT</name>
<dbReference type="EMBL" id="VBAJ01000225">
    <property type="protein sequence ID" value="TMJ06577.1"/>
    <property type="molecule type" value="Genomic_DNA"/>
</dbReference>
<gene>
    <name evidence="3" type="ORF">E6G99_08755</name>
</gene>
<dbReference type="InterPro" id="IPR000073">
    <property type="entry name" value="AB_hydrolase_1"/>
</dbReference>
<organism evidence="3 4">
    <name type="scientific">Candidatus Segetimicrobium genomatis</name>
    <dbReference type="NCBI Taxonomy" id="2569760"/>
    <lineage>
        <taxon>Bacteria</taxon>
        <taxon>Bacillati</taxon>
        <taxon>Candidatus Sysuimicrobiota</taxon>
        <taxon>Candidatus Sysuimicrobiia</taxon>
        <taxon>Candidatus Sysuimicrobiales</taxon>
        <taxon>Candidatus Segetimicrobiaceae</taxon>
        <taxon>Candidatus Segetimicrobium</taxon>
    </lineage>
</organism>
<proteinExistence type="predicted"/>
<dbReference type="InterPro" id="IPR050266">
    <property type="entry name" value="AB_hydrolase_sf"/>
</dbReference>
<sequence>MAHITRAGVRLAYADTGSGPPVVLIHGFPFSRRMWEPQTPLAGAGRLITADLRGFGESGGTPASLDELADDLHALVEHLRLPTAVFGGFSMGGYVLFRYLARHADHAKAVLLLDTRAEADTPEGRQRRYDSIARIERDGPAGYLDDFVKLVVATKTLESQPDLVKAVRDLMESRRTPSLVGGLRAMAQRPDSTPLLSSIRVPTLIVVGEDDKATPVSSARTMHEAIPGSRLVIIPEAGHVSNLEQPERFNAALRDFLQALR</sequence>
<dbReference type="InterPro" id="IPR000639">
    <property type="entry name" value="Epox_hydrolase-like"/>
</dbReference>
<evidence type="ECO:0000313" key="3">
    <source>
        <dbReference type="EMBL" id="TMJ06577.1"/>
    </source>
</evidence>
<dbReference type="GO" id="GO:0016020">
    <property type="term" value="C:membrane"/>
    <property type="evidence" value="ECO:0007669"/>
    <property type="project" value="TreeGrafter"/>
</dbReference>
<dbReference type="Gene3D" id="3.40.50.1820">
    <property type="entry name" value="alpha/beta hydrolase"/>
    <property type="match status" value="1"/>
</dbReference>
<dbReference type="PANTHER" id="PTHR43798:SF31">
    <property type="entry name" value="AB HYDROLASE SUPERFAMILY PROTEIN YCLE"/>
    <property type="match status" value="1"/>
</dbReference>
<dbReference type="AlphaFoldDB" id="A0A537LFU0"/>
<dbReference type="PRINTS" id="PR00412">
    <property type="entry name" value="EPOXHYDRLASE"/>
</dbReference>
<evidence type="ECO:0000259" key="2">
    <source>
        <dbReference type="Pfam" id="PF00561"/>
    </source>
</evidence>
<evidence type="ECO:0000256" key="1">
    <source>
        <dbReference type="ARBA" id="ARBA00022801"/>
    </source>
</evidence>